<evidence type="ECO:0000313" key="7">
    <source>
        <dbReference type="Proteomes" id="UP000272400"/>
    </source>
</evidence>
<dbReference type="GO" id="GO:0003700">
    <property type="term" value="F:DNA-binding transcription factor activity"/>
    <property type="evidence" value="ECO:0007669"/>
    <property type="project" value="InterPro"/>
</dbReference>
<dbReference type="EMBL" id="RJKE01000001">
    <property type="protein sequence ID" value="ROO88640.1"/>
    <property type="molecule type" value="Genomic_DNA"/>
</dbReference>
<dbReference type="InterPro" id="IPR036390">
    <property type="entry name" value="WH_DNA-bd_sf"/>
</dbReference>
<evidence type="ECO:0000256" key="3">
    <source>
        <dbReference type="ARBA" id="ARBA00023125"/>
    </source>
</evidence>
<gene>
    <name evidence="6" type="ORF">EDD29_6314</name>
</gene>
<dbReference type="PRINTS" id="PR00039">
    <property type="entry name" value="HTHLYSR"/>
</dbReference>
<dbReference type="Gene3D" id="3.40.190.290">
    <property type="match status" value="1"/>
</dbReference>
<keyword evidence="3 6" id="KW-0238">DNA-binding</keyword>
<dbReference type="Pfam" id="PF00126">
    <property type="entry name" value="HTH_1"/>
    <property type="match status" value="1"/>
</dbReference>
<name>A0A3N1D568_9ACTN</name>
<dbReference type="PANTHER" id="PTHR30346:SF28">
    <property type="entry name" value="HTH-TYPE TRANSCRIPTIONAL REGULATOR CYNR"/>
    <property type="match status" value="1"/>
</dbReference>
<proteinExistence type="inferred from homology"/>
<keyword evidence="4" id="KW-0804">Transcription</keyword>
<evidence type="ECO:0000256" key="1">
    <source>
        <dbReference type="ARBA" id="ARBA00009437"/>
    </source>
</evidence>
<dbReference type="RefSeq" id="WP_211360027.1">
    <property type="nucleotide sequence ID" value="NZ_RJKE01000001.1"/>
</dbReference>
<dbReference type="InterPro" id="IPR036388">
    <property type="entry name" value="WH-like_DNA-bd_sf"/>
</dbReference>
<dbReference type="GO" id="GO:0032993">
    <property type="term" value="C:protein-DNA complex"/>
    <property type="evidence" value="ECO:0007669"/>
    <property type="project" value="TreeGrafter"/>
</dbReference>
<dbReference type="Proteomes" id="UP000272400">
    <property type="component" value="Unassembled WGS sequence"/>
</dbReference>
<dbReference type="SUPFAM" id="SSF53850">
    <property type="entry name" value="Periplasmic binding protein-like II"/>
    <property type="match status" value="1"/>
</dbReference>
<dbReference type="FunFam" id="1.10.10.10:FF:000001">
    <property type="entry name" value="LysR family transcriptional regulator"/>
    <property type="match status" value="1"/>
</dbReference>
<sequence length="285" mass="29759">MSFRQMEYLVTVVEEGSFTAAAERLGVTQPTLSHQVRVLEREVGVPLLERLPGRVLLTPMGREYLPHAVAALRSARLALGEGTGRPGPVHLRIATMYSIALGVVPPAVRAWLAAEPGAEVEVVEFASGTALERHVAAGGADLGVGPLPARWDGPLYELGEEELVLVLPVGDPLAGRADLPLRELADRPWVLYDAGNALAPLVAAACADAGFEPVAAVRTHHSATAVQLAASGLGPALVPTGVLEPGLPVVALRPSPPIRRTLAAYLPGPPSPATSRFITHLLPGP</sequence>
<accession>A0A3N1D568</accession>
<keyword evidence="2" id="KW-0805">Transcription regulation</keyword>
<dbReference type="InterPro" id="IPR005119">
    <property type="entry name" value="LysR_subst-bd"/>
</dbReference>
<dbReference type="CDD" id="cd05466">
    <property type="entry name" value="PBP2_LTTR_substrate"/>
    <property type="match status" value="1"/>
</dbReference>
<feature type="domain" description="HTH lysR-type" evidence="5">
    <location>
        <begin position="1"/>
        <end position="58"/>
    </location>
</feature>
<evidence type="ECO:0000313" key="6">
    <source>
        <dbReference type="EMBL" id="ROO88640.1"/>
    </source>
</evidence>
<keyword evidence="7" id="KW-1185">Reference proteome</keyword>
<comment type="similarity">
    <text evidence="1">Belongs to the LysR transcriptional regulatory family.</text>
</comment>
<dbReference type="Gene3D" id="1.10.10.10">
    <property type="entry name" value="Winged helix-like DNA-binding domain superfamily/Winged helix DNA-binding domain"/>
    <property type="match status" value="1"/>
</dbReference>
<dbReference type="PROSITE" id="PS50931">
    <property type="entry name" value="HTH_LYSR"/>
    <property type="match status" value="1"/>
</dbReference>
<evidence type="ECO:0000256" key="4">
    <source>
        <dbReference type="ARBA" id="ARBA00023163"/>
    </source>
</evidence>
<evidence type="ECO:0000256" key="2">
    <source>
        <dbReference type="ARBA" id="ARBA00023015"/>
    </source>
</evidence>
<reference evidence="6 7" key="1">
    <citation type="submission" date="2018-11" db="EMBL/GenBank/DDBJ databases">
        <title>Sequencing the genomes of 1000 actinobacteria strains.</title>
        <authorList>
            <person name="Klenk H.-P."/>
        </authorList>
    </citation>
    <scope>NUCLEOTIDE SEQUENCE [LARGE SCALE GENOMIC DNA]</scope>
    <source>
        <strain evidence="6 7">DSM 44254</strain>
    </source>
</reference>
<dbReference type="PANTHER" id="PTHR30346">
    <property type="entry name" value="TRANSCRIPTIONAL DUAL REGULATOR HCAR-RELATED"/>
    <property type="match status" value="1"/>
</dbReference>
<evidence type="ECO:0000259" key="5">
    <source>
        <dbReference type="PROSITE" id="PS50931"/>
    </source>
</evidence>
<organism evidence="6 7">
    <name type="scientific">Actinocorallia herbida</name>
    <dbReference type="NCBI Taxonomy" id="58109"/>
    <lineage>
        <taxon>Bacteria</taxon>
        <taxon>Bacillati</taxon>
        <taxon>Actinomycetota</taxon>
        <taxon>Actinomycetes</taxon>
        <taxon>Streptosporangiales</taxon>
        <taxon>Thermomonosporaceae</taxon>
        <taxon>Actinocorallia</taxon>
    </lineage>
</organism>
<protein>
    <submittedName>
        <fullName evidence="6">DNA-binding transcriptional LysR family regulator</fullName>
    </submittedName>
</protein>
<dbReference type="AlphaFoldDB" id="A0A3N1D568"/>
<dbReference type="GO" id="GO:0003677">
    <property type="term" value="F:DNA binding"/>
    <property type="evidence" value="ECO:0007669"/>
    <property type="project" value="UniProtKB-KW"/>
</dbReference>
<dbReference type="InterPro" id="IPR000847">
    <property type="entry name" value="LysR_HTH_N"/>
</dbReference>
<dbReference type="Pfam" id="PF03466">
    <property type="entry name" value="LysR_substrate"/>
    <property type="match status" value="1"/>
</dbReference>
<dbReference type="SUPFAM" id="SSF46785">
    <property type="entry name" value="Winged helix' DNA-binding domain"/>
    <property type="match status" value="1"/>
</dbReference>
<comment type="caution">
    <text evidence="6">The sequence shown here is derived from an EMBL/GenBank/DDBJ whole genome shotgun (WGS) entry which is preliminary data.</text>
</comment>